<evidence type="ECO:0000313" key="1">
    <source>
        <dbReference type="EnsemblPlants" id="AVESA.00010b.r2.1DG0142420.1.CDS.1"/>
    </source>
</evidence>
<reference evidence="1" key="2">
    <citation type="submission" date="2025-09" db="UniProtKB">
        <authorList>
            <consortium name="EnsemblPlants"/>
        </authorList>
    </citation>
    <scope>IDENTIFICATION</scope>
</reference>
<sequence length="300" mass="33017">MQIPYAEEVALSVQLISFACGGFAVVWATHHLIGDGSFLIMLVRMWSELVRTGTISGGAPMHDRSVFFRPRDSPSYDSSVAGMFVPWDHERAANALTVDESFVERLYYVEERDIAKLRVMAAGADGQRATRVQAVSAYLWKILAGVVAASPRLADADKRCRQVWYVNGRNRLSSPEIRAALRSYTGNVRSYVVGDAAVEAVLSRPLADVAAMVREAITGRNYDQLYQNLVDWVEVHKAAKFIEAPAAGFGSPTVAHTMLPFSSAGRHGFRLWPGLVGHAGGPQLREVVLRVLAVHIHPFR</sequence>
<proteinExistence type="predicted"/>
<name>A0ACD5TWZ1_AVESA</name>
<dbReference type="Proteomes" id="UP001732700">
    <property type="component" value="Chromosome 1D"/>
</dbReference>
<protein>
    <submittedName>
        <fullName evidence="1">Uncharacterized protein</fullName>
    </submittedName>
</protein>
<reference evidence="1" key="1">
    <citation type="submission" date="2021-05" db="EMBL/GenBank/DDBJ databases">
        <authorList>
            <person name="Scholz U."/>
            <person name="Mascher M."/>
            <person name="Fiebig A."/>
        </authorList>
    </citation>
    <scope>NUCLEOTIDE SEQUENCE [LARGE SCALE GENOMIC DNA]</scope>
</reference>
<dbReference type="EnsemblPlants" id="AVESA.00010b.r2.1DG0142420.1">
    <property type="protein sequence ID" value="AVESA.00010b.r2.1DG0142420.1.CDS.1"/>
    <property type="gene ID" value="AVESA.00010b.r2.1DG0142420"/>
</dbReference>
<accession>A0ACD5TWZ1</accession>
<evidence type="ECO:0000313" key="2">
    <source>
        <dbReference type="Proteomes" id="UP001732700"/>
    </source>
</evidence>
<keyword evidence="2" id="KW-1185">Reference proteome</keyword>
<organism evidence="1 2">
    <name type="scientific">Avena sativa</name>
    <name type="common">Oat</name>
    <dbReference type="NCBI Taxonomy" id="4498"/>
    <lineage>
        <taxon>Eukaryota</taxon>
        <taxon>Viridiplantae</taxon>
        <taxon>Streptophyta</taxon>
        <taxon>Embryophyta</taxon>
        <taxon>Tracheophyta</taxon>
        <taxon>Spermatophyta</taxon>
        <taxon>Magnoliopsida</taxon>
        <taxon>Liliopsida</taxon>
        <taxon>Poales</taxon>
        <taxon>Poaceae</taxon>
        <taxon>BOP clade</taxon>
        <taxon>Pooideae</taxon>
        <taxon>Poodae</taxon>
        <taxon>Poeae</taxon>
        <taxon>Poeae Chloroplast Group 1 (Aveneae type)</taxon>
        <taxon>Aveninae</taxon>
        <taxon>Avena</taxon>
    </lineage>
</organism>